<feature type="domain" description="Protein kinase" evidence="4">
    <location>
        <begin position="1"/>
        <end position="93"/>
    </location>
</feature>
<evidence type="ECO:0000256" key="2">
    <source>
        <dbReference type="ARBA" id="ARBA00022840"/>
    </source>
</evidence>
<accession>A0A4W5LBQ8</accession>
<feature type="region of interest" description="Disordered" evidence="3">
    <location>
        <begin position="113"/>
        <end position="140"/>
    </location>
</feature>
<dbReference type="PANTHER" id="PTHR24055">
    <property type="entry name" value="MITOGEN-ACTIVATED PROTEIN KINASE"/>
    <property type="match status" value="1"/>
</dbReference>
<evidence type="ECO:0000256" key="3">
    <source>
        <dbReference type="SAM" id="MobiDB-lite"/>
    </source>
</evidence>
<protein>
    <recommendedName>
        <fullName evidence="4">Protein kinase domain-containing protein</fullName>
    </recommendedName>
</protein>
<dbReference type="GO" id="GO:0004672">
    <property type="term" value="F:protein kinase activity"/>
    <property type="evidence" value="ECO:0007669"/>
    <property type="project" value="InterPro"/>
</dbReference>
<dbReference type="STRING" id="62062.ENSHHUP00000023276"/>
<dbReference type="GeneTree" id="ENSGT00940000160368"/>
<dbReference type="SUPFAM" id="SSF56112">
    <property type="entry name" value="Protein kinase-like (PK-like)"/>
    <property type="match status" value="1"/>
</dbReference>
<keyword evidence="6" id="KW-1185">Reference proteome</keyword>
<dbReference type="InterPro" id="IPR000719">
    <property type="entry name" value="Prot_kinase_dom"/>
</dbReference>
<organism evidence="5 6">
    <name type="scientific">Hucho hucho</name>
    <name type="common">huchen</name>
    <dbReference type="NCBI Taxonomy" id="62062"/>
    <lineage>
        <taxon>Eukaryota</taxon>
        <taxon>Metazoa</taxon>
        <taxon>Chordata</taxon>
        <taxon>Craniata</taxon>
        <taxon>Vertebrata</taxon>
        <taxon>Euteleostomi</taxon>
        <taxon>Actinopterygii</taxon>
        <taxon>Neopterygii</taxon>
        <taxon>Teleostei</taxon>
        <taxon>Protacanthopterygii</taxon>
        <taxon>Salmoniformes</taxon>
        <taxon>Salmonidae</taxon>
        <taxon>Salmoninae</taxon>
        <taxon>Hucho</taxon>
    </lineage>
</organism>
<proteinExistence type="predicted"/>
<dbReference type="InterPro" id="IPR050117">
    <property type="entry name" value="MAPK"/>
</dbReference>
<evidence type="ECO:0000259" key="4">
    <source>
        <dbReference type="PROSITE" id="PS50011"/>
    </source>
</evidence>
<evidence type="ECO:0000313" key="5">
    <source>
        <dbReference type="Ensembl" id="ENSHHUP00000023276.1"/>
    </source>
</evidence>
<dbReference type="Proteomes" id="UP000314982">
    <property type="component" value="Unassembled WGS sequence"/>
</dbReference>
<dbReference type="Gene3D" id="1.10.510.10">
    <property type="entry name" value="Transferase(Phosphotransferase) domain 1"/>
    <property type="match status" value="1"/>
</dbReference>
<dbReference type="AlphaFoldDB" id="A0A4W5LBQ8"/>
<evidence type="ECO:0000256" key="1">
    <source>
        <dbReference type="ARBA" id="ARBA00022741"/>
    </source>
</evidence>
<dbReference type="InterPro" id="IPR011009">
    <property type="entry name" value="Kinase-like_dom_sf"/>
</dbReference>
<keyword evidence="1" id="KW-0547">Nucleotide-binding</keyword>
<reference evidence="5" key="2">
    <citation type="submission" date="2025-08" db="UniProtKB">
        <authorList>
            <consortium name="Ensembl"/>
        </authorList>
    </citation>
    <scope>IDENTIFICATION</scope>
</reference>
<dbReference type="PROSITE" id="PS50011">
    <property type="entry name" value="PROTEIN_KINASE_DOM"/>
    <property type="match status" value="1"/>
</dbReference>
<sequence length="180" mass="20658">MLTGEPLFPGDSDIDQLYHIISCFGNLTPHHQELFYKNPVFSGVSLPEVTETEPIQQRYPTLSTTTTDLTKRCLQMDPASRSQCSDLLQHQLFTNDGFHLRFVQELNAKIQKDQKENSSLPKMNKTTKKDKEDVEERTGKYKVRHTHTHGGRHTHTHTHTHRCAHACTHTPVLITMTKNT</sequence>
<feature type="compositionally biased region" description="Basic and acidic residues" evidence="3">
    <location>
        <begin position="127"/>
        <end position="139"/>
    </location>
</feature>
<name>A0A4W5LBQ8_9TELE</name>
<evidence type="ECO:0000313" key="6">
    <source>
        <dbReference type="Proteomes" id="UP000314982"/>
    </source>
</evidence>
<dbReference type="GO" id="GO:0005524">
    <property type="term" value="F:ATP binding"/>
    <property type="evidence" value="ECO:0007669"/>
    <property type="project" value="UniProtKB-KW"/>
</dbReference>
<keyword evidence="2" id="KW-0067">ATP-binding</keyword>
<reference evidence="6" key="1">
    <citation type="submission" date="2018-06" db="EMBL/GenBank/DDBJ databases">
        <title>Genome assembly of Danube salmon.</title>
        <authorList>
            <person name="Macqueen D.J."/>
            <person name="Gundappa M.K."/>
        </authorList>
    </citation>
    <scope>NUCLEOTIDE SEQUENCE [LARGE SCALE GENOMIC DNA]</scope>
</reference>
<dbReference type="Ensembl" id="ENSHHUT00000024153.1">
    <property type="protein sequence ID" value="ENSHHUP00000023276.1"/>
    <property type="gene ID" value="ENSHHUG00000014598.1"/>
</dbReference>
<reference evidence="5" key="3">
    <citation type="submission" date="2025-09" db="UniProtKB">
        <authorList>
            <consortium name="Ensembl"/>
        </authorList>
    </citation>
    <scope>IDENTIFICATION</scope>
</reference>